<keyword evidence="2" id="KW-1185">Reference proteome</keyword>
<evidence type="ECO:0000313" key="1">
    <source>
        <dbReference type="EMBL" id="KAJ9652305.1"/>
    </source>
</evidence>
<name>A0ACC2ZXB8_9EURO</name>
<organism evidence="1 2">
    <name type="scientific">Neophaeococcomyces mojaviensis</name>
    <dbReference type="NCBI Taxonomy" id="3383035"/>
    <lineage>
        <taxon>Eukaryota</taxon>
        <taxon>Fungi</taxon>
        <taxon>Dikarya</taxon>
        <taxon>Ascomycota</taxon>
        <taxon>Pezizomycotina</taxon>
        <taxon>Eurotiomycetes</taxon>
        <taxon>Chaetothyriomycetidae</taxon>
        <taxon>Chaetothyriales</taxon>
        <taxon>Chaetothyriales incertae sedis</taxon>
        <taxon>Neophaeococcomyces</taxon>
    </lineage>
</organism>
<accession>A0ACC2ZXB8</accession>
<comment type="caution">
    <text evidence="1">The sequence shown here is derived from an EMBL/GenBank/DDBJ whole genome shotgun (WGS) entry which is preliminary data.</text>
</comment>
<dbReference type="Proteomes" id="UP001172386">
    <property type="component" value="Unassembled WGS sequence"/>
</dbReference>
<gene>
    <name evidence="1" type="primary">rec8</name>
    <name evidence="1" type="ORF">H2198_008439</name>
</gene>
<reference evidence="1" key="1">
    <citation type="submission" date="2022-10" db="EMBL/GenBank/DDBJ databases">
        <title>Culturing micro-colonial fungi from biological soil crusts in the Mojave desert and describing Neophaeococcomyces mojavensis, and introducing the new genera and species Taxawa tesnikishii.</title>
        <authorList>
            <person name="Kurbessoian T."/>
            <person name="Stajich J.E."/>
        </authorList>
    </citation>
    <scope>NUCLEOTIDE SEQUENCE</scope>
    <source>
        <strain evidence="1">JES_112</strain>
    </source>
</reference>
<sequence length="691" mass="74963">MFYSHEILTDRKHGVATIWLVATLGSKSSLRKITRKAIMDVDVPDACETITDPSAPMALRLQGNLLFGVSRVFSQQPEQLNISADPGFDIDLDIGFDLSSFDTPSLSEPSSLLSPHTFASSQTSILEDGFLLGEPTPLRNSSSHGVDDDFRVDISGPQNDVSDQHAFSVHTGGLGLIQEEAVVTDPDISIDNDELVVLPREQEDQSMPVGDDASLLVEGITSFNLDNLNDAFQAISPATKHTPQPLADDEGTYFGDDELIQTAESEAPGMQPDSEAQVEQSIEGSASVQPGASENTTGTAQQRTAKAKLVPIDDPTELPDRALTDWNDKYLELMDEARLEIASKTSLAQARRNAAFWVLDQGIGAADTEFRADSHEHPLSVFSGQALLDALTGFEAEPENRKRSASTMEEDAEDGQSRRVRSRSDEQATPDHNGQQQLYDDGQGIMADEYGEIEPQVGREAQAPLSEHTDMPWNTYAVSSRKGSARPAPSATGASSSAGGPGTFDIAPPSKSRRISRLISESPLERRQFGLPSRTDSFVMQEEADAEDGGDDFDMEDLDLDRRLAGNLDEDFELYGPAAAVSTQEAASSQWLAATLEQEAFNFFSFIKTTIYDKEDDQPGTDTRDRSTTTFEELLPSEKNTNVVAAQGFLHVLSLATKGLIRVRQTEDFGDIVLSIAGSYSSQAPQVAVEA</sequence>
<dbReference type="EMBL" id="JAPDRQ010000205">
    <property type="protein sequence ID" value="KAJ9652305.1"/>
    <property type="molecule type" value="Genomic_DNA"/>
</dbReference>
<proteinExistence type="predicted"/>
<evidence type="ECO:0000313" key="2">
    <source>
        <dbReference type="Proteomes" id="UP001172386"/>
    </source>
</evidence>
<protein>
    <submittedName>
        <fullName evidence="1">R8 protein</fullName>
    </submittedName>
</protein>